<evidence type="ECO:0000259" key="1">
    <source>
        <dbReference type="Pfam" id="PF10026"/>
    </source>
</evidence>
<proteinExistence type="predicted"/>
<reference evidence="2 3" key="1">
    <citation type="submission" date="2021-10" db="EMBL/GenBank/DDBJ databases">
        <authorList>
            <person name="Criscuolo A."/>
        </authorList>
    </citation>
    <scope>NUCLEOTIDE SEQUENCE [LARGE SCALE GENOMIC DNA]</scope>
    <source>
        <strain evidence="3">CIP 111883</strain>
    </source>
</reference>
<feature type="domain" description="DUF2268" evidence="1">
    <location>
        <begin position="121"/>
        <end position="308"/>
    </location>
</feature>
<dbReference type="Pfam" id="PF10026">
    <property type="entry name" value="DUF2268"/>
    <property type="match status" value="1"/>
</dbReference>
<organism evidence="2 3">
    <name type="scientific">Sutcliffiella rhizosphaerae</name>
    <dbReference type="NCBI Taxonomy" id="2880967"/>
    <lineage>
        <taxon>Bacteria</taxon>
        <taxon>Bacillati</taxon>
        <taxon>Bacillota</taxon>
        <taxon>Bacilli</taxon>
        <taxon>Bacillales</taxon>
        <taxon>Bacillaceae</taxon>
        <taxon>Sutcliffiella</taxon>
    </lineage>
</organism>
<dbReference type="Proteomes" id="UP000789833">
    <property type="component" value="Unassembled WGS sequence"/>
</dbReference>
<evidence type="ECO:0000313" key="2">
    <source>
        <dbReference type="EMBL" id="CAG9623567.1"/>
    </source>
</evidence>
<comment type="caution">
    <text evidence="2">The sequence shown here is derived from an EMBL/GenBank/DDBJ whole genome shotgun (WGS) entry which is preliminary data.</text>
</comment>
<protein>
    <submittedName>
        <fullName evidence="2">IS1595 family transposase ISSpps1</fullName>
    </submittedName>
</protein>
<evidence type="ECO:0000313" key="3">
    <source>
        <dbReference type="Proteomes" id="UP000789833"/>
    </source>
</evidence>
<name>A0ABN8AHG9_9BACI</name>
<sequence>MRIIFIFLLLFTIGCTKVVKESEEILLENHSVETLTINGQSFEIIPVYDRYLDYVLDVEKEDADRNESFLEHVFLSFSEEIYGHSYYEQDEFYFATPRNISKLKETIKLLDEKIPELLISIQKVLENATFLLPGEHYPIYIQPYNPDFNSYEMSGIVGITMPNGAIVLQIDPRTFQEDLFMYMVAHEYHHAVYIDKSDWRFRKSDLLNDVIMEGKSDTFATLMFPETLVPWLAPLSDKEKEIVLEYVREHHNSFDYNNTYILFIGSRTQGIPRWSNYKIGFHMVDEYLKKYPDLAIEEWTVVNAKEIFEQWKSE</sequence>
<dbReference type="PROSITE" id="PS51257">
    <property type="entry name" value="PROKAR_LIPOPROTEIN"/>
    <property type="match status" value="1"/>
</dbReference>
<accession>A0ABN8AHG9</accession>
<keyword evidence="3" id="KW-1185">Reference proteome</keyword>
<dbReference type="EMBL" id="CAKJTJ010000054">
    <property type="protein sequence ID" value="CAG9623567.1"/>
    <property type="molecule type" value="Genomic_DNA"/>
</dbReference>
<dbReference type="InterPro" id="IPR018728">
    <property type="entry name" value="DUF2268"/>
</dbReference>
<gene>
    <name evidence="2" type="ORF">BACCIP111883_04385</name>
</gene>